<evidence type="ECO:0000256" key="5">
    <source>
        <dbReference type="ARBA" id="ARBA00023204"/>
    </source>
</evidence>
<dbReference type="InterPro" id="IPR047296">
    <property type="entry name" value="GIY-YIG_UvrC_Cho"/>
</dbReference>
<evidence type="ECO:0000256" key="4">
    <source>
        <dbReference type="ARBA" id="ARBA00022881"/>
    </source>
</evidence>
<dbReference type="SUPFAM" id="SSF82771">
    <property type="entry name" value="GIY-YIG endonuclease"/>
    <property type="match status" value="1"/>
</dbReference>
<organism evidence="10 11">
    <name type="scientific">Anaerorhabdus furcosa</name>
    <dbReference type="NCBI Taxonomy" id="118967"/>
    <lineage>
        <taxon>Bacteria</taxon>
        <taxon>Bacillati</taxon>
        <taxon>Bacillota</taxon>
        <taxon>Erysipelotrichia</taxon>
        <taxon>Erysipelotrichales</taxon>
        <taxon>Erysipelotrichaceae</taxon>
        <taxon>Anaerorhabdus</taxon>
    </lineage>
</organism>
<dbReference type="NCBIfam" id="TIGR00194">
    <property type="entry name" value="uvrC"/>
    <property type="match status" value="1"/>
</dbReference>
<dbReference type="STRING" id="118967.SAMN02745191_2430"/>
<keyword evidence="5 6" id="KW-0234">DNA repair</keyword>
<dbReference type="PROSITE" id="PS50165">
    <property type="entry name" value="UVRC"/>
    <property type="match status" value="1"/>
</dbReference>
<comment type="function">
    <text evidence="6">The UvrABC repair system catalyzes the recognition and processing of DNA lesions. UvrC both incises the 5' and 3' sides of the lesion. The N-terminal half is responsible for the 3' incision and the C-terminal half is responsible for the 5' incision.</text>
</comment>
<dbReference type="Pfam" id="PF01541">
    <property type="entry name" value="GIY-YIG"/>
    <property type="match status" value="1"/>
</dbReference>
<dbReference type="SUPFAM" id="SSF46600">
    <property type="entry name" value="C-terminal UvrC-binding domain of UvrB"/>
    <property type="match status" value="1"/>
</dbReference>
<dbReference type="InterPro" id="IPR038476">
    <property type="entry name" value="UvrC_RNase_H_dom_sf"/>
</dbReference>
<dbReference type="OrthoDB" id="9804933at2"/>
<evidence type="ECO:0000256" key="2">
    <source>
        <dbReference type="ARBA" id="ARBA00022763"/>
    </source>
</evidence>
<evidence type="ECO:0000313" key="10">
    <source>
        <dbReference type="EMBL" id="SKA01926.1"/>
    </source>
</evidence>
<dbReference type="HAMAP" id="MF_00203">
    <property type="entry name" value="UvrC"/>
    <property type="match status" value="1"/>
</dbReference>
<sequence>MTQDLHAKLQNLPMEPGCYLMKDASGTIIYVGKAKKLKNRVNQYFVGAHDFKTTKMVSNVRDFDFFITRTEKEALLLEINLIKKHRPRFNIMFMDDKTYPYIKLTREDYPTLTVVREAKKDRKSKYFGPFPDATAAHQTIRLLQTLYPLRKCKVMPKKVCLYYHLGQCLGPCEYDVDPKVYQEIVDKITRFLNGDNKEILHDLKMKMKDATEKMLYENAIEYRDLIQSIEHIADKQEVQTQDRSNRDVFSFYSDKGYLSIQGFFIRQGKLLERELSLSPLYGEVEEEFTSFITQYYQKHPLPPEIVLPPLDDIQILEETLETKITVPIKGYRKKLLDLALNNAKNQLYLKFDVIEAKQENDESLMDTFSQLAHRDVHRVEIFDNSHISGAFTVAACVVFDDGKPNKAEYRIYKLHTTNSDVDSMKEVLYRRYYRLMIEEARMPDCILVDGGKQQIDAAKAILDSLGLDIPLFGLVKDDKHNTSGMMNPLGELKNIDKNSPFFFLLTRMQDEVHRFAITYHRKLRQKAQTKSILDEIDGIGEVRKKKLLKHFGSFKQIKNATVEELMEVLPREVAQNVVQILSESNEE</sequence>
<dbReference type="FunFam" id="3.40.1440.10:FF:000001">
    <property type="entry name" value="UvrABC system protein C"/>
    <property type="match status" value="1"/>
</dbReference>
<evidence type="ECO:0000313" key="11">
    <source>
        <dbReference type="Proteomes" id="UP000243297"/>
    </source>
</evidence>
<dbReference type="Pfam" id="PF08459">
    <property type="entry name" value="UvrC_RNaseH_dom"/>
    <property type="match status" value="1"/>
</dbReference>
<dbReference type="GO" id="GO:0005737">
    <property type="term" value="C:cytoplasm"/>
    <property type="evidence" value="ECO:0007669"/>
    <property type="project" value="UniProtKB-SubCell"/>
</dbReference>
<feature type="domain" description="UVR" evidence="7">
    <location>
        <begin position="197"/>
        <end position="232"/>
    </location>
</feature>
<feature type="domain" description="GIY-YIG" evidence="8">
    <location>
        <begin position="14"/>
        <end position="91"/>
    </location>
</feature>
<comment type="similarity">
    <text evidence="6">Belongs to the UvrC family.</text>
</comment>
<gene>
    <name evidence="6" type="primary">uvrC</name>
    <name evidence="10" type="ORF">SAMN02745191_2430</name>
</gene>
<dbReference type="InterPro" id="IPR035901">
    <property type="entry name" value="GIY-YIG_endonuc_sf"/>
</dbReference>
<dbReference type="GO" id="GO:0006289">
    <property type="term" value="P:nucleotide-excision repair"/>
    <property type="evidence" value="ECO:0007669"/>
    <property type="project" value="UniProtKB-UniRule"/>
</dbReference>
<dbReference type="GO" id="GO:0009381">
    <property type="term" value="F:excinuclease ABC activity"/>
    <property type="evidence" value="ECO:0007669"/>
    <property type="project" value="UniProtKB-UniRule"/>
</dbReference>
<proteinExistence type="inferred from homology"/>
<keyword evidence="1 6" id="KW-0963">Cytoplasm</keyword>
<evidence type="ECO:0000259" key="7">
    <source>
        <dbReference type="PROSITE" id="PS50151"/>
    </source>
</evidence>
<dbReference type="RefSeq" id="WP_078712811.1">
    <property type="nucleotide sequence ID" value="NZ_FUWY01000009.1"/>
</dbReference>
<dbReference type="InterPro" id="IPR004791">
    <property type="entry name" value="UvrC"/>
</dbReference>
<keyword evidence="3 6" id="KW-0228">DNA excision</keyword>
<comment type="subunit">
    <text evidence="6">Interacts with UvrB in an incision complex.</text>
</comment>
<comment type="subcellular location">
    <subcellularLocation>
        <location evidence="6">Cytoplasm</location>
    </subcellularLocation>
</comment>
<feature type="domain" description="UvrC family homology region profile" evidence="9">
    <location>
        <begin position="248"/>
        <end position="462"/>
    </location>
</feature>
<dbReference type="InterPro" id="IPR001162">
    <property type="entry name" value="UvrC_RNase_H_dom"/>
</dbReference>
<name>A0A1T4QE66_9FIRM</name>
<evidence type="ECO:0000256" key="6">
    <source>
        <dbReference type="HAMAP-Rule" id="MF_00203"/>
    </source>
</evidence>
<dbReference type="InterPro" id="IPR010994">
    <property type="entry name" value="RuvA_2-like"/>
</dbReference>
<dbReference type="PROSITE" id="PS50151">
    <property type="entry name" value="UVR"/>
    <property type="match status" value="1"/>
</dbReference>
<dbReference type="AlphaFoldDB" id="A0A1T4QE66"/>
<dbReference type="Gene3D" id="1.10.150.20">
    <property type="entry name" value="5' to 3' exonuclease, C-terminal subdomain"/>
    <property type="match status" value="1"/>
</dbReference>
<dbReference type="PANTHER" id="PTHR30562">
    <property type="entry name" value="UVRC/OXIDOREDUCTASE"/>
    <property type="match status" value="1"/>
</dbReference>
<keyword evidence="11" id="KW-1185">Reference proteome</keyword>
<dbReference type="Pfam" id="PF22920">
    <property type="entry name" value="UvrC_RNaseH"/>
    <property type="match status" value="1"/>
</dbReference>
<evidence type="ECO:0000256" key="1">
    <source>
        <dbReference type="ARBA" id="ARBA00022490"/>
    </source>
</evidence>
<keyword evidence="2 6" id="KW-0227">DNA damage</keyword>
<reference evidence="11" key="1">
    <citation type="submission" date="2017-02" db="EMBL/GenBank/DDBJ databases">
        <authorList>
            <person name="Varghese N."/>
            <person name="Submissions S."/>
        </authorList>
    </citation>
    <scope>NUCLEOTIDE SEQUENCE [LARGE SCALE GENOMIC DNA]</scope>
    <source>
        <strain evidence="11">ATCC 25662</strain>
    </source>
</reference>
<dbReference type="GO" id="GO:0009432">
    <property type="term" value="P:SOS response"/>
    <property type="evidence" value="ECO:0007669"/>
    <property type="project" value="UniProtKB-UniRule"/>
</dbReference>
<dbReference type="CDD" id="cd10434">
    <property type="entry name" value="GIY-YIG_UvrC_Cho"/>
    <property type="match status" value="1"/>
</dbReference>
<keyword evidence="6" id="KW-0742">SOS response</keyword>
<dbReference type="SMART" id="SM00465">
    <property type="entry name" value="GIYc"/>
    <property type="match status" value="1"/>
</dbReference>
<dbReference type="InterPro" id="IPR036876">
    <property type="entry name" value="UVR_dom_sf"/>
</dbReference>
<dbReference type="Gene3D" id="3.40.1440.10">
    <property type="entry name" value="GIY-YIG endonuclease"/>
    <property type="match status" value="1"/>
</dbReference>
<dbReference type="EMBL" id="FUWY01000009">
    <property type="protein sequence ID" value="SKA01926.1"/>
    <property type="molecule type" value="Genomic_DNA"/>
</dbReference>
<dbReference type="InterPro" id="IPR001943">
    <property type="entry name" value="UVR_dom"/>
</dbReference>
<dbReference type="SUPFAM" id="SSF47781">
    <property type="entry name" value="RuvA domain 2-like"/>
    <property type="match status" value="1"/>
</dbReference>
<evidence type="ECO:0000259" key="8">
    <source>
        <dbReference type="PROSITE" id="PS50164"/>
    </source>
</evidence>
<accession>A0A1T4QE66</accession>
<dbReference type="Gene3D" id="3.30.420.340">
    <property type="entry name" value="UvrC, RNAse H endonuclease domain"/>
    <property type="match status" value="1"/>
</dbReference>
<dbReference type="Proteomes" id="UP000243297">
    <property type="component" value="Unassembled WGS sequence"/>
</dbReference>
<dbReference type="PROSITE" id="PS50164">
    <property type="entry name" value="GIY_YIG"/>
    <property type="match status" value="1"/>
</dbReference>
<evidence type="ECO:0000256" key="3">
    <source>
        <dbReference type="ARBA" id="ARBA00022769"/>
    </source>
</evidence>
<dbReference type="InterPro" id="IPR050066">
    <property type="entry name" value="UvrABC_protein_C"/>
</dbReference>
<keyword evidence="4 6" id="KW-0267">Excision nuclease</keyword>
<dbReference type="PANTHER" id="PTHR30562:SF1">
    <property type="entry name" value="UVRABC SYSTEM PROTEIN C"/>
    <property type="match status" value="1"/>
</dbReference>
<dbReference type="InterPro" id="IPR000305">
    <property type="entry name" value="GIY-YIG_endonuc"/>
</dbReference>
<dbReference type="GO" id="GO:0003677">
    <property type="term" value="F:DNA binding"/>
    <property type="evidence" value="ECO:0007669"/>
    <property type="project" value="UniProtKB-UniRule"/>
</dbReference>
<protein>
    <recommendedName>
        <fullName evidence="6">UvrABC system protein C</fullName>
        <shortName evidence="6">Protein UvrC</shortName>
    </recommendedName>
    <alternativeName>
        <fullName evidence="6">Excinuclease ABC subunit C</fullName>
    </alternativeName>
</protein>
<dbReference type="GO" id="GO:0009380">
    <property type="term" value="C:excinuclease repair complex"/>
    <property type="evidence" value="ECO:0007669"/>
    <property type="project" value="InterPro"/>
</dbReference>
<dbReference type="Pfam" id="PF14520">
    <property type="entry name" value="HHH_5"/>
    <property type="match status" value="1"/>
</dbReference>
<evidence type="ECO:0000259" key="9">
    <source>
        <dbReference type="PROSITE" id="PS50165"/>
    </source>
</evidence>